<dbReference type="Proteomes" id="UP000235703">
    <property type="component" value="Unassembled WGS sequence"/>
</dbReference>
<evidence type="ECO:0000256" key="1">
    <source>
        <dbReference type="ARBA" id="ARBA00023121"/>
    </source>
</evidence>
<dbReference type="Pfam" id="PF02645">
    <property type="entry name" value="DegV"/>
    <property type="match status" value="1"/>
</dbReference>
<dbReference type="GO" id="GO:0008289">
    <property type="term" value="F:lipid binding"/>
    <property type="evidence" value="ECO:0007669"/>
    <property type="project" value="UniProtKB-KW"/>
</dbReference>
<organism evidence="2 3">
    <name type="scientific">Brevibacterium luteolum</name>
    <dbReference type="NCBI Taxonomy" id="199591"/>
    <lineage>
        <taxon>Bacteria</taxon>
        <taxon>Bacillati</taxon>
        <taxon>Actinomycetota</taxon>
        <taxon>Actinomycetes</taxon>
        <taxon>Micrococcales</taxon>
        <taxon>Brevibacteriaceae</taxon>
        <taxon>Brevibacterium</taxon>
    </lineage>
</organism>
<name>A0A2N6PL40_9MICO</name>
<dbReference type="EMBL" id="PNFZ01000001">
    <property type="protein sequence ID" value="PMB99388.1"/>
    <property type="molecule type" value="Genomic_DNA"/>
</dbReference>
<dbReference type="PANTHER" id="PTHR33434:SF2">
    <property type="entry name" value="FATTY ACID-BINDING PROTEIN TM_1468"/>
    <property type="match status" value="1"/>
</dbReference>
<dbReference type="PROSITE" id="PS51482">
    <property type="entry name" value="DEGV"/>
    <property type="match status" value="1"/>
</dbReference>
<dbReference type="SUPFAM" id="SSF82549">
    <property type="entry name" value="DAK1/DegV-like"/>
    <property type="match status" value="1"/>
</dbReference>
<comment type="caution">
    <text evidence="2">The sequence shown here is derived from an EMBL/GenBank/DDBJ whole genome shotgun (WGS) entry which is preliminary data.</text>
</comment>
<dbReference type="Gene3D" id="3.30.1180.10">
    <property type="match status" value="1"/>
</dbReference>
<keyword evidence="3" id="KW-1185">Reference proteome</keyword>
<dbReference type="InterPro" id="IPR050270">
    <property type="entry name" value="DegV_domain_contain"/>
</dbReference>
<dbReference type="NCBIfam" id="TIGR00762">
    <property type="entry name" value="DegV"/>
    <property type="match status" value="1"/>
</dbReference>
<keyword evidence="1" id="KW-0446">Lipid-binding</keyword>
<evidence type="ECO:0000313" key="2">
    <source>
        <dbReference type="EMBL" id="PMB99388.1"/>
    </source>
</evidence>
<accession>A0A2N6PL40</accession>
<dbReference type="Gene3D" id="3.40.50.10170">
    <property type="match status" value="1"/>
</dbReference>
<evidence type="ECO:0000313" key="3">
    <source>
        <dbReference type="Proteomes" id="UP000235703"/>
    </source>
</evidence>
<dbReference type="AlphaFoldDB" id="A0A2N6PL40"/>
<proteinExistence type="predicted"/>
<dbReference type="PANTHER" id="PTHR33434">
    <property type="entry name" value="DEGV DOMAIN-CONTAINING PROTEIN DR_1986-RELATED"/>
    <property type="match status" value="1"/>
</dbReference>
<dbReference type="OrthoDB" id="9760324at2"/>
<sequence length="314" mass="32397">MARSRLDVSGTGPAVTALAVICDSTANIDADTAEAYSERLGGLFAIVDLSVTVGDDSRADNEWTATEVCAGMASGLAVTTSLASPEQFSTAISEMAEAGAEAVLVLTMSAQLSGTHASAQQAAGEAPVPVHVVDTQLTSAGMAGAVALAVAGAQREVPVESLAGEVTDWCLAETRTFFMPDSLEYLRRGGRIGAASSLVGRALSITPVLGLRDGTVTPLARVRTRARAVDRVINLVTESAYEFSELYPERGQEVVLLHAEATFDEASDTAHRLAAAVRDADLPDGAQFRQAVLSTVVTAHVGPGSTGLVVQTTP</sequence>
<protein>
    <submittedName>
        <fullName evidence="2">DegV family protein</fullName>
    </submittedName>
</protein>
<dbReference type="InterPro" id="IPR003797">
    <property type="entry name" value="DegV"/>
</dbReference>
<gene>
    <name evidence="2" type="ORF">CJ198_02385</name>
</gene>
<dbReference type="InterPro" id="IPR043168">
    <property type="entry name" value="DegV_C"/>
</dbReference>
<reference evidence="2 3" key="1">
    <citation type="submission" date="2017-09" db="EMBL/GenBank/DDBJ databases">
        <title>Bacterial strain isolated from the female urinary microbiota.</title>
        <authorList>
            <person name="Thomas-White K."/>
            <person name="Kumar N."/>
            <person name="Forster S."/>
            <person name="Putonti C."/>
            <person name="Lawley T."/>
            <person name="Wolfe A.J."/>
        </authorList>
    </citation>
    <scope>NUCLEOTIDE SEQUENCE [LARGE SCALE GENOMIC DNA]</scope>
    <source>
        <strain evidence="2 3">UMB0680</strain>
    </source>
</reference>